<dbReference type="EMBL" id="JYDW01000019">
    <property type="protein sequence ID" value="KRZ61310.1"/>
    <property type="molecule type" value="Genomic_DNA"/>
</dbReference>
<keyword evidence="1" id="KW-0479">Metal-binding</keyword>
<protein>
    <recommendedName>
        <fullName evidence="3">CCHC-type domain-containing protein</fullName>
    </recommendedName>
</protein>
<keyword evidence="1" id="KW-0863">Zinc-finger</keyword>
<feature type="compositionally biased region" description="Basic and acidic residues" evidence="2">
    <location>
        <begin position="385"/>
        <end position="394"/>
    </location>
</feature>
<dbReference type="GO" id="GO:0008270">
    <property type="term" value="F:zinc ion binding"/>
    <property type="evidence" value="ECO:0007669"/>
    <property type="project" value="UniProtKB-KW"/>
</dbReference>
<dbReference type="InterPro" id="IPR005312">
    <property type="entry name" value="DUF1759"/>
</dbReference>
<accession>A0A0V1LQD4</accession>
<dbReference type="Proteomes" id="UP000054721">
    <property type="component" value="Unassembled WGS sequence"/>
</dbReference>
<evidence type="ECO:0000256" key="2">
    <source>
        <dbReference type="SAM" id="MobiDB-lite"/>
    </source>
</evidence>
<evidence type="ECO:0000256" key="1">
    <source>
        <dbReference type="PROSITE-ProRule" id="PRU00047"/>
    </source>
</evidence>
<dbReference type="AlphaFoldDB" id="A0A0V1LQD4"/>
<dbReference type="Pfam" id="PF18701">
    <property type="entry name" value="DUF5641"/>
    <property type="match status" value="1"/>
</dbReference>
<evidence type="ECO:0000313" key="4">
    <source>
        <dbReference type="EMBL" id="KRZ61310.1"/>
    </source>
</evidence>
<sequence>MDYAKLNRRRNYLKGRMNRLCQDLDALIRQPESRIGVKMTLDSISKLLERCQEAQDAVEAVITDDDEIEKETQRWMDFEKEIRSARGRAERYLEMNTEPVDSKKSSLNSTSAKLPTWSIPKFTGKVLDFPSFWEQFNAGIHDNAELADVTKFIYLRSLLEGEGLKAIDGYAVTQDNYPIARQALVSRFGNPKRVIEHHIQAIADLRPNGDRTLRELHDELVTHVRSLRALNRDTLGNQFASDIILTLCKRLLPKKILSLWEDKILESEEDPNEVETFFVFLHKRAEIEARVRQDNHKHGRQDRVEIKKKEHRSSDKVLYTSVAPETFAPFVERITILCFRCLRQGHRSTDCKRSHNSRNVTSVGLHRRLSEDENVQATEENCTPHGDERSEKSPETTPIDGVRVTKYTRDKTYLQTPKAYLYALNADDFPRDRCDVDVLIGIDYYYHFLEDDRRRVVDEWLVALRSTLGWILCGQDSRSNYTDTVKVMRIDVGQRCDCGKHRRFGELKSIGILDQPETESPAERNDILLSGDDESTTQKIVCWFDSEVALSWIKRPAVKWKTFVRNRFESIQQLTEASVWRHCPTGENPTDMLSRGCSLKRLKESQLWWESPPWLSLPVENWPKKSIRVDQSKITSSAEARNKITTLAVSVTERNDRLDPSRFSNFEKLVRVTAFCFRFFRNLQLPRHERKFAELTVEELAKAENFWLLTVQREAFEKELAAVQSGKNPEGKLARFNPYLDENGLPRVGGRLQNSDMDAERKHPILLPSTHPVVMLLIKRVHERSLHAGTEQTLTDLRQRFWVLKDRVTVAAPFERIGIDFAGPVYIKMKSKQEPHVGDIVLVSEDDVPTHMWPMARVIEVYPGSDGVVRTVKVKTLKGTYHRSVRKLRLLEPAVDADGLRPSRGEYVTDTTTCDRVVLDLPFLRRACRFFVLCL</sequence>
<keyword evidence="5" id="KW-1185">Reference proteome</keyword>
<evidence type="ECO:0000259" key="3">
    <source>
        <dbReference type="PROSITE" id="PS50158"/>
    </source>
</evidence>
<dbReference type="PANTHER" id="PTHR47331">
    <property type="entry name" value="PHD-TYPE DOMAIN-CONTAINING PROTEIN"/>
    <property type="match status" value="1"/>
</dbReference>
<feature type="domain" description="CCHC-type" evidence="3">
    <location>
        <begin position="338"/>
        <end position="353"/>
    </location>
</feature>
<feature type="region of interest" description="Disordered" evidence="2">
    <location>
        <begin position="362"/>
        <end position="398"/>
    </location>
</feature>
<dbReference type="OrthoDB" id="5918491at2759"/>
<dbReference type="STRING" id="6335.A0A0V1LQD4"/>
<reference evidence="4 5" key="1">
    <citation type="submission" date="2015-05" db="EMBL/GenBank/DDBJ databases">
        <title>Evolution of Trichinella species and genotypes.</title>
        <authorList>
            <person name="Korhonen P.K."/>
            <person name="Edoardo P."/>
            <person name="Giuseppe L.R."/>
            <person name="Gasser R.B."/>
        </authorList>
    </citation>
    <scope>NUCLEOTIDE SEQUENCE [LARGE SCALE GENOMIC DNA]</scope>
    <source>
        <strain evidence="4">ISS10</strain>
    </source>
</reference>
<gene>
    <name evidence="4" type="ORF">T02_2069</name>
</gene>
<organism evidence="4 5">
    <name type="scientific">Trichinella nativa</name>
    <dbReference type="NCBI Taxonomy" id="6335"/>
    <lineage>
        <taxon>Eukaryota</taxon>
        <taxon>Metazoa</taxon>
        <taxon>Ecdysozoa</taxon>
        <taxon>Nematoda</taxon>
        <taxon>Enoplea</taxon>
        <taxon>Dorylaimia</taxon>
        <taxon>Trichinellida</taxon>
        <taxon>Trichinellidae</taxon>
        <taxon>Trichinella</taxon>
    </lineage>
</organism>
<keyword evidence="1" id="KW-0862">Zinc</keyword>
<evidence type="ECO:0000313" key="5">
    <source>
        <dbReference type="Proteomes" id="UP000054721"/>
    </source>
</evidence>
<dbReference type="GO" id="GO:0003676">
    <property type="term" value="F:nucleic acid binding"/>
    <property type="evidence" value="ECO:0007669"/>
    <property type="project" value="InterPro"/>
</dbReference>
<dbReference type="Pfam" id="PF03564">
    <property type="entry name" value="DUF1759"/>
    <property type="match status" value="1"/>
</dbReference>
<comment type="caution">
    <text evidence="4">The sequence shown here is derived from an EMBL/GenBank/DDBJ whole genome shotgun (WGS) entry which is preliminary data.</text>
</comment>
<dbReference type="InterPro" id="IPR040676">
    <property type="entry name" value="DUF5641"/>
</dbReference>
<dbReference type="InterPro" id="IPR001878">
    <property type="entry name" value="Znf_CCHC"/>
</dbReference>
<proteinExistence type="predicted"/>
<dbReference type="PROSITE" id="PS50158">
    <property type="entry name" value="ZF_CCHC"/>
    <property type="match status" value="1"/>
</dbReference>
<name>A0A0V1LQD4_9BILA</name>